<evidence type="ECO:0000256" key="13">
    <source>
        <dbReference type="ARBA" id="ARBA00044710"/>
    </source>
</evidence>
<evidence type="ECO:0000256" key="1">
    <source>
        <dbReference type="ARBA" id="ARBA00004141"/>
    </source>
</evidence>
<comment type="catalytic activity">
    <reaction evidence="8">
        <text>D-galactose(in) = D-galactose(out)</text>
        <dbReference type="Rhea" id="RHEA:34915"/>
        <dbReference type="ChEBI" id="CHEBI:4139"/>
    </reaction>
    <physiologicalReaction direction="right-to-left" evidence="8">
        <dbReference type="Rhea" id="RHEA:34917"/>
    </physiologicalReaction>
</comment>
<dbReference type="EMBL" id="CAUJNA010000582">
    <property type="protein sequence ID" value="CAJ1378962.1"/>
    <property type="molecule type" value="Genomic_DNA"/>
</dbReference>
<keyword evidence="4" id="KW-0813">Transport</keyword>
<evidence type="ECO:0000313" key="18">
    <source>
        <dbReference type="Proteomes" id="UP001178507"/>
    </source>
</evidence>
<dbReference type="Gene3D" id="1.20.1250.20">
    <property type="entry name" value="MFS general substrate transporter like domains"/>
    <property type="match status" value="1"/>
</dbReference>
<dbReference type="InterPro" id="IPR005828">
    <property type="entry name" value="MFS_sugar_transport-like"/>
</dbReference>
<comment type="subcellular location">
    <subcellularLocation>
        <location evidence="1">Membrane</location>
        <topology evidence="1">Multi-pass membrane protein</topology>
    </subcellularLocation>
</comment>
<dbReference type="InterPro" id="IPR036259">
    <property type="entry name" value="MFS_trans_sf"/>
</dbReference>
<evidence type="ECO:0000256" key="9">
    <source>
        <dbReference type="ARBA" id="ARBA00044648"/>
    </source>
</evidence>
<evidence type="ECO:0000256" key="14">
    <source>
        <dbReference type="ARBA" id="ARBA00044780"/>
    </source>
</evidence>
<name>A0AA36MU24_9DINO</name>
<comment type="catalytic activity">
    <reaction evidence="10">
        <text>D-xylose(out) = D-xylose(in)</text>
        <dbReference type="Rhea" id="RHEA:78427"/>
        <dbReference type="ChEBI" id="CHEBI:53455"/>
    </reaction>
    <physiologicalReaction direction="left-to-right" evidence="10">
        <dbReference type="Rhea" id="RHEA:78428"/>
    </physiologicalReaction>
</comment>
<feature type="transmembrane region" description="Helical" evidence="15">
    <location>
        <begin position="310"/>
        <end position="327"/>
    </location>
</feature>
<feature type="transmembrane region" description="Helical" evidence="15">
    <location>
        <begin position="339"/>
        <end position="360"/>
    </location>
</feature>
<comment type="catalytic activity">
    <reaction evidence="12">
        <text>D-glucosamine(out) = D-glucosamine(in)</text>
        <dbReference type="Rhea" id="RHEA:78423"/>
        <dbReference type="ChEBI" id="CHEBI:58723"/>
    </reaction>
    <physiologicalReaction direction="left-to-right" evidence="12">
        <dbReference type="Rhea" id="RHEA:78424"/>
    </physiologicalReaction>
</comment>
<keyword evidence="6 15" id="KW-1133">Transmembrane helix</keyword>
<dbReference type="GO" id="GO:0022857">
    <property type="term" value="F:transmembrane transporter activity"/>
    <property type="evidence" value="ECO:0007669"/>
    <property type="project" value="InterPro"/>
</dbReference>
<dbReference type="GO" id="GO:0016020">
    <property type="term" value="C:membrane"/>
    <property type="evidence" value="ECO:0007669"/>
    <property type="project" value="UniProtKB-SubCell"/>
</dbReference>
<evidence type="ECO:0000256" key="4">
    <source>
        <dbReference type="ARBA" id="ARBA00022448"/>
    </source>
</evidence>
<feature type="transmembrane region" description="Helical" evidence="15">
    <location>
        <begin position="404"/>
        <end position="423"/>
    </location>
</feature>
<dbReference type="PRINTS" id="PR00171">
    <property type="entry name" value="SUGRTRNSPORT"/>
</dbReference>
<comment type="catalytic activity">
    <reaction evidence="13">
        <text>D-fructose(out) = D-fructose(in)</text>
        <dbReference type="Rhea" id="RHEA:60372"/>
        <dbReference type="ChEBI" id="CHEBI:37721"/>
    </reaction>
    <physiologicalReaction direction="left-to-right" evidence="13">
        <dbReference type="Rhea" id="RHEA:60373"/>
    </physiologicalReaction>
</comment>
<sequence length="502" mass="53985">MEESRPLDLDEPGAKLTAKQTCVRFCCVFFNVLSGFVNGYDICITTGILDDMDRDLKLCHDDGQISTCFAKEAVLSAVSLGALLSRLCCTNLAERFGRRAALFLADVLILTSLALQSGTRSISIFFVARGLVGMGMGLAFLITPIYLCEIAPRSSRGLFVCLNEVAVCVGCLAGLHISALDWMRQEWAWQKAVALAAVPAAVQLVFVCLLPESPRWYANRGDVDGVDRAIRALGLQAETQDLKAAARAAEGREDKSSCCWRHVSAWVDFKQPCSIAMGVASCNAFVGTLSVQAYAHDLLKLCQVEDPDTVLPLIGWMKLAGALLAMLASDSRLVGRRRLVIGGSLLCTLCDATLAVHLAFPNQFPPGLATASVVLRIFGWNAGYGGVAFVVISEVLPNAVRSHFAAQCQVVGSVIDTLIFQLFETMLFANSVATFVTFATINLISCLFAVCCLPDFRGQALEACAARTYGVLSEDVPNSPPVELPQVLGVQIGDRARDVKVL</sequence>
<dbReference type="Pfam" id="PF00083">
    <property type="entry name" value="Sugar_tr"/>
    <property type="match status" value="1"/>
</dbReference>
<protein>
    <recommendedName>
        <fullName evidence="14">Hexose transporter 1</fullName>
    </recommendedName>
</protein>
<evidence type="ECO:0000259" key="16">
    <source>
        <dbReference type="PROSITE" id="PS50850"/>
    </source>
</evidence>
<dbReference type="AlphaFoldDB" id="A0AA36MU24"/>
<feature type="transmembrane region" description="Helical" evidence="15">
    <location>
        <begin position="275"/>
        <end position="295"/>
    </location>
</feature>
<evidence type="ECO:0000256" key="11">
    <source>
        <dbReference type="ARBA" id="ARBA00044662"/>
    </source>
</evidence>
<feature type="domain" description="Major facilitator superfamily (MFS) profile" evidence="16">
    <location>
        <begin position="27"/>
        <end position="457"/>
    </location>
</feature>
<reference evidence="17" key="1">
    <citation type="submission" date="2023-08" db="EMBL/GenBank/DDBJ databases">
        <authorList>
            <person name="Chen Y."/>
            <person name="Shah S."/>
            <person name="Dougan E. K."/>
            <person name="Thang M."/>
            <person name="Chan C."/>
        </authorList>
    </citation>
    <scope>NUCLEOTIDE SEQUENCE</scope>
</reference>
<dbReference type="InterPro" id="IPR020846">
    <property type="entry name" value="MFS_dom"/>
</dbReference>
<evidence type="ECO:0000256" key="12">
    <source>
        <dbReference type="ARBA" id="ARBA00044668"/>
    </source>
</evidence>
<comment type="subunit">
    <text evidence="3">Homodimer.</text>
</comment>
<feature type="transmembrane region" description="Helical" evidence="15">
    <location>
        <begin position="124"/>
        <end position="147"/>
    </location>
</feature>
<dbReference type="PROSITE" id="PS00217">
    <property type="entry name" value="SUGAR_TRANSPORT_2"/>
    <property type="match status" value="1"/>
</dbReference>
<comment type="caution">
    <text evidence="17">The sequence shown here is derived from an EMBL/GenBank/DDBJ whole genome shotgun (WGS) entry which is preliminary data.</text>
</comment>
<dbReference type="Proteomes" id="UP001178507">
    <property type="component" value="Unassembled WGS sequence"/>
</dbReference>
<evidence type="ECO:0000256" key="7">
    <source>
        <dbReference type="ARBA" id="ARBA00023136"/>
    </source>
</evidence>
<accession>A0AA36MU24</accession>
<proteinExistence type="inferred from homology"/>
<evidence type="ECO:0000256" key="2">
    <source>
        <dbReference type="ARBA" id="ARBA00010992"/>
    </source>
</evidence>
<evidence type="ECO:0000256" key="15">
    <source>
        <dbReference type="SAM" id="Phobius"/>
    </source>
</evidence>
<evidence type="ECO:0000256" key="10">
    <source>
        <dbReference type="ARBA" id="ARBA00044656"/>
    </source>
</evidence>
<evidence type="ECO:0000256" key="5">
    <source>
        <dbReference type="ARBA" id="ARBA00022692"/>
    </source>
</evidence>
<dbReference type="SUPFAM" id="SSF103473">
    <property type="entry name" value="MFS general substrate transporter"/>
    <property type="match status" value="1"/>
</dbReference>
<organism evidence="17 18">
    <name type="scientific">Effrenium voratum</name>
    <dbReference type="NCBI Taxonomy" id="2562239"/>
    <lineage>
        <taxon>Eukaryota</taxon>
        <taxon>Sar</taxon>
        <taxon>Alveolata</taxon>
        <taxon>Dinophyceae</taxon>
        <taxon>Suessiales</taxon>
        <taxon>Symbiodiniaceae</taxon>
        <taxon>Effrenium</taxon>
    </lineage>
</organism>
<evidence type="ECO:0000256" key="6">
    <source>
        <dbReference type="ARBA" id="ARBA00022989"/>
    </source>
</evidence>
<feature type="transmembrane region" description="Helical" evidence="15">
    <location>
        <begin position="159"/>
        <end position="180"/>
    </location>
</feature>
<dbReference type="InterPro" id="IPR003663">
    <property type="entry name" value="Sugar/inositol_transpt"/>
</dbReference>
<comment type="catalytic activity">
    <reaction evidence="9">
        <text>D-glucose(out) = D-glucose(in)</text>
        <dbReference type="Rhea" id="RHEA:60376"/>
        <dbReference type="ChEBI" id="CHEBI:4167"/>
    </reaction>
    <physiologicalReaction direction="left-to-right" evidence="9">
        <dbReference type="Rhea" id="RHEA:60377"/>
    </physiologicalReaction>
</comment>
<dbReference type="PANTHER" id="PTHR48020">
    <property type="entry name" value="PROTON MYO-INOSITOL COTRANSPORTER"/>
    <property type="match status" value="1"/>
</dbReference>
<comment type="catalytic activity">
    <reaction evidence="11">
        <text>D-mannose(out) = D-mannose(in)</text>
        <dbReference type="Rhea" id="RHEA:78391"/>
        <dbReference type="ChEBI" id="CHEBI:4208"/>
    </reaction>
    <physiologicalReaction direction="left-to-right" evidence="11">
        <dbReference type="Rhea" id="RHEA:78392"/>
    </physiologicalReaction>
</comment>
<dbReference type="PROSITE" id="PS50850">
    <property type="entry name" value="MFS"/>
    <property type="match status" value="1"/>
</dbReference>
<feature type="transmembrane region" description="Helical" evidence="15">
    <location>
        <begin position="372"/>
        <end position="392"/>
    </location>
</feature>
<evidence type="ECO:0000313" key="17">
    <source>
        <dbReference type="EMBL" id="CAJ1378962.1"/>
    </source>
</evidence>
<feature type="transmembrane region" description="Helical" evidence="15">
    <location>
        <begin position="435"/>
        <end position="453"/>
    </location>
</feature>
<gene>
    <name evidence="17" type="ORF">EVOR1521_LOCUS7339</name>
</gene>
<comment type="similarity">
    <text evidence="2">Belongs to the major facilitator superfamily. Sugar transporter (TC 2.A.1.1) family.</text>
</comment>
<evidence type="ECO:0000256" key="8">
    <source>
        <dbReference type="ARBA" id="ARBA00044637"/>
    </source>
</evidence>
<keyword evidence="18" id="KW-1185">Reference proteome</keyword>
<dbReference type="InterPro" id="IPR050814">
    <property type="entry name" value="Myo-inositol_Transporter"/>
</dbReference>
<dbReference type="InterPro" id="IPR005829">
    <property type="entry name" value="Sugar_transporter_CS"/>
</dbReference>
<evidence type="ECO:0000256" key="3">
    <source>
        <dbReference type="ARBA" id="ARBA00011738"/>
    </source>
</evidence>
<feature type="transmembrane region" description="Helical" evidence="15">
    <location>
        <begin position="192"/>
        <end position="210"/>
    </location>
</feature>
<keyword evidence="7 15" id="KW-0472">Membrane</keyword>
<dbReference type="PANTHER" id="PTHR48020:SF12">
    <property type="entry name" value="PROTON MYO-INOSITOL COTRANSPORTER"/>
    <property type="match status" value="1"/>
</dbReference>
<keyword evidence="5 15" id="KW-0812">Transmembrane</keyword>